<evidence type="ECO:0000313" key="2">
    <source>
        <dbReference type="EMBL" id="MBB6119199.1"/>
    </source>
</evidence>
<dbReference type="RefSeq" id="WP_184288558.1">
    <property type="nucleotide sequence ID" value="NZ_JACHJO010000003.1"/>
</dbReference>
<sequence length="360" mass="39079">MRHETDPLETVAALRPRAVDEHVERIHRRNREGVLERARTQGAAGSGRAGARGRFRHLLMVSGAVLTAVSAAAAGALLFTPSASVVVESPSPPAAESGGPPQYADAREFLMAASAAAAEGEDPQEGDIWYVRSHQYQSASFWGDGFEAHQQFVEEAWWTASTTEPSTLGNYCLDAEEHFPTEEDRAAWERDGSPPLVCEEPRSNRASGNIDFVSGLAADELLELPGEPGELEDLLRERRREYSGSGSDLAEEDFDEFLVWAAPITVTLYLPADTRAAYYEILAGIDGMRLAGEAVDPLGRTGIKVEVPGRVGEDGESSHYWIMDARTGELLSRHLGENWIAFEEYGLVEEVGEPAAPLGG</sequence>
<comment type="caution">
    <text evidence="2">The sequence shown here is derived from an EMBL/GenBank/DDBJ whole genome shotgun (WGS) entry which is preliminary data.</text>
</comment>
<evidence type="ECO:0000313" key="3">
    <source>
        <dbReference type="Proteomes" id="UP000536604"/>
    </source>
</evidence>
<keyword evidence="1" id="KW-1133">Transmembrane helix</keyword>
<protein>
    <submittedName>
        <fullName evidence="2">Uncharacterized protein</fullName>
    </submittedName>
</protein>
<organism evidence="2 3">
    <name type="scientific">Nocardiopsis algeriensis</name>
    <dbReference type="NCBI Taxonomy" id="1478215"/>
    <lineage>
        <taxon>Bacteria</taxon>
        <taxon>Bacillati</taxon>
        <taxon>Actinomycetota</taxon>
        <taxon>Actinomycetes</taxon>
        <taxon>Streptosporangiales</taxon>
        <taxon>Nocardiopsidaceae</taxon>
        <taxon>Nocardiopsis</taxon>
    </lineage>
</organism>
<dbReference type="InterPro" id="IPR047789">
    <property type="entry name" value="CU044_5270-like"/>
</dbReference>
<gene>
    <name evidence="2" type="ORF">FHS13_001134</name>
</gene>
<keyword evidence="1" id="KW-0812">Transmembrane</keyword>
<evidence type="ECO:0000256" key="1">
    <source>
        <dbReference type="SAM" id="Phobius"/>
    </source>
</evidence>
<keyword evidence="1" id="KW-0472">Membrane</keyword>
<accession>A0A841IK98</accession>
<dbReference type="NCBIfam" id="NF038083">
    <property type="entry name" value="CU044_5270_fam"/>
    <property type="match status" value="1"/>
</dbReference>
<dbReference type="EMBL" id="JACHJO010000003">
    <property type="protein sequence ID" value="MBB6119199.1"/>
    <property type="molecule type" value="Genomic_DNA"/>
</dbReference>
<reference evidence="2 3" key="1">
    <citation type="submission" date="2020-08" db="EMBL/GenBank/DDBJ databases">
        <title>Genomic Encyclopedia of Type Strains, Phase III (KMG-III): the genomes of soil and plant-associated and newly described type strains.</title>
        <authorList>
            <person name="Whitman W."/>
        </authorList>
    </citation>
    <scope>NUCLEOTIDE SEQUENCE [LARGE SCALE GENOMIC DNA]</scope>
    <source>
        <strain evidence="2 3">CECT 8712</strain>
    </source>
</reference>
<name>A0A841IK98_9ACTN</name>
<dbReference type="AlphaFoldDB" id="A0A841IK98"/>
<proteinExistence type="predicted"/>
<dbReference type="Proteomes" id="UP000536604">
    <property type="component" value="Unassembled WGS sequence"/>
</dbReference>
<keyword evidence="3" id="KW-1185">Reference proteome</keyword>
<feature type="transmembrane region" description="Helical" evidence="1">
    <location>
        <begin position="58"/>
        <end position="79"/>
    </location>
</feature>